<evidence type="ECO:0000256" key="1">
    <source>
        <dbReference type="ARBA" id="ARBA00018672"/>
    </source>
</evidence>
<keyword evidence="3" id="KW-0238">DNA-binding</keyword>
<evidence type="ECO:0000256" key="5">
    <source>
        <dbReference type="ARBA" id="ARBA00024867"/>
    </source>
</evidence>
<evidence type="ECO:0000259" key="7">
    <source>
        <dbReference type="PROSITE" id="PS01124"/>
    </source>
</evidence>
<dbReference type="PANTHER" id="PTHR43280:SF28">
    <property type="entry name" value="HTH-TYPE TRANSCRIPTIONAL ACTIVATOR RHAS"/>
    <property type="match status" value="1"/>
</dbReference>
<dbReference type="SMART" id="SM00448">
    <property type="entry name" value="REC"/>
    <property type="match status" value="1"/>
</dbReference>
<dbReference type="PROSITE" id="PS01124">
    <property type="entry name" value="HTH_ARAC_FAMILY_2"/>
    <property type="match status" value="1"/>
</dbReference>
<dbReference type="PROSITE" id="PS50110">
    <property type="entry name" value="RESPONSE_REGULATORY"/>
    <property type="match status" value="1"/>
</dbReference>
<name>A0A8J6PGB8_9FIRM</name>
<dbReference type="InterPro" id="IPR011006">
    <property type="entry name" value="CheY-like_superfamily"/>
</dbReference>
<dbReference type="AlphaFoldDB" id="A0A8J6PGB8"/>
<dbReference type="SMART" id="SM00342">
    <property type="entry name" value="HTH_ARAC"/>
    <property type="match status" value="1"/>
</dbReference>
<dbReference type="SUPFAM" id="SSF52172">
    <property type="entry name" value="CheY-like"/>
    <property type="match status" value="1"/>
</dbReference>
<keyword evidence="2" id="KW-0805">Transcription regulation</keyword>
<feature type="domain" description="Response regulatory" evidence="8">
    <location>
        <begin position="3"/>
        <end position="120"/>
    </location>
</feature>
<feature type="modified residue" description="4-aspartylphosphate" evidence="6">
    <location>
        <position position="55"/>
    </location>
</feature>
<organism evidence="9 10">
    <name type="scientific">Massiliimalia timonensis</name>
    <dbReference type="NCBI Taxonomy" id="1987501"/>
    <lineage>
        <taxon>Bacteria</taxon>
        <taxon>Bacillati</taxon>
        <taxon>Bacillota</taxon>
        <taxon>Clostridia</taxon>
        <taxon>Eubacteriales</taxon>
        <taxon>Oscillospiraceae</taxon>
        <taxon>Massiliimalia</taxon>
    </lineage>
</organism>
<dbReference type="Gene3D" id="3.40.50.2300">
    <property type="match status" value="1"/>
</dbReference>
<dbReference type="InterPro" id="IPR018060">
    <property type="entry name" value="HTH_AraC"/>
</dbReference>
<feature type="domain" description="HTH araC/xylS-type" evidence="7">
    <location>
        <begin position="415"/>
        <end position="513"/>
    </location>
</feature>
<gene>
    <name evidence="9" type="ORF">H8702_10075</name>
</gene>
<dbReference type="GO" id="GO:0000160">
    <property type="term" value="P:phosphorelay signal transduction system"/>
    <property type="evidence" value="ECO:0007669"/>
    <property type="project" value="InterPro"/>
</dbReference>
<keyword evidence="4" id="KW-0804">Transcription</keyword>
<dbReference type="Proteomes" id="UP000632659">
    <property type="component" value="Unassembled WGS sequence"/>
</dbReference>
<dbReference type="PRINTS" id="PR00032">
    <property type="entry name" value="HTHARAC"/>
</dbReference>
<dbReference type="InterPro" id="IPR020449">
    <property type="entry name" value="Tscrpt_reg_AraC-type_HTH"/>
</dbReference>
<dbReference type="InterPro" id="IPR009057">
    <property type="entry name" value="Homeodomain-like_sf"/>
</dbReference>
<evidence type="ECO:0000256" key="6">
    <source>
        <dbReference type="PROSITE-ProRule" id="PRU00169"/>
    </source>
</evidence>
<dbReference type="Pfam" id="PF17853">
    <property type="entry name" value="GGDEF_2"/>
    <property type="match status" value="1"/>
</dbReference>
<dbReference type="GO" id="GO:0003700">
    <property type="term" value="F:DNA-binding transcription factor activity"/>
    <property type="evidence" value="ECO:0007669"/>
    <property type="project" value="InterPro"/>
</dbReference>
<evidence type="ECO:0000313" key="9">
    <source>
        <dbReference type="EMBL" id="MBC8611447.1"/>
    </source>
</evidence>
<dbReference type="SUPFAM" id="SSF46689">
    <property type="entry name" value="Homeodomain-like"/>
    <property type="match status" value="2"/>
</dbReference>
<dbReference type="RefSeq" id="WP_187536657.1">
    <property type="nucleotide sequence ID" value="NZ_JACRTL010000005.1"/>
</dbReference>
<dbReference type="Pfam" id="PF00072">
    <property type="entry name" value="Response_reg"/>
    <property type="match status" value="1"/>
</dbReference>
<evidence type="ECO:0000256" key="4">
    <source>
        <dbReference type="ARBA" id="ARBA00023163"/>
    </source>
</evidence>
<comment type="caution">
    <text evidence="9">The sequence shown here is derived from an EMBL/GenBank/DDBJ whole genome shotgun (WGS) entry which is preliminary data.</text>
</comment>
<evidence type="ECO:0000259" key="8">
    <source>
        <dbReference type="PROSITE" id="PS50110"/>
    </source>
</evidence>
<proteinExistence type="predicted"/>
<dbReference type="InterPro" id="IPR041522">
    <property type="entry name" value="CdaR_GGDEF"/>
</dbReference>
<dbReference type="PROSITE" id="PS00041">
    <property type="entry name" value="HTH_ARAC_FAMILY_1"/>
    <property type="match status" value="1"/>
</dbReference>
<dbReference type="Gene3D" id="1.10.10.60">
    <property type="entry name" value="Homeodomain-like"/>
    <property type="match status" value="2"/>
</dbReference>
<dbReference type="CDD" id="cd17536">
    <property type="entry name" value="REC_YesN-like"/>
    <property type="match status" value="1"/>
</dbReference>
<dbReference type="EMBL" id="JACRTL010000005">
    <property type="protein sequence ID" value="MBC8611447.1"/>
    <property type="molecule type" value="Genomic_DNA"/>
</dbReference>
<dbReference type="GO" id="GO:0043565">
    <property type="term" value="F:sequence-specific DNA binding"/>
    <property type="evidence" value="ECO:0007669"/>
    <property type="project" value="InterPro"/>
</dbReference>
<reference evidence="9" key="1">
    <citation type="submission" date="2020-08" db="EMBL/GenBank/DDBJ databases">
        <title>Genome public.</title>
        <authorList>
            <person name="Liu C."/>
            <person name="Sun Q."/>
        </authorList>
    </citation>
    <scope>NUCLEOTIDE SEQUENCE</scope>
    <source>
        <strain evidence="9">NSJ-15</strain>
    </source>
</reference>
<dbReference type="InterPro" id="IPR001789">
    <property type="entry name" value="Sig_transdc_resp-reg_receiver"/>
</dbReference>
<dbReference type="InterPro" id="IPR018062">
    <property type="entry name" value="HTH_AraC-typ_CS"/>
</dbReference>
<keyword evidence="6" id="KW-0597">Phosphoprotein</keyword>
<evidence type="ECO:0000313" key="10">
    <source>
        <dbReference type="Proteomes" id="UP000632659"/>
    </source>
</evidence>
<dbReference type="PANTHER" id="PTHR43280">
    <property type="entry name" value="ARAC-FAMILY TRANSCRIPTIONAL REGULATOR"/>
    <property type="match status" value="1"/>
</dbReference>
<evidence type="ECO:0000256" key="2">
    <source>
        <dbReference type="ARBA" id="ARBA00023015"/>
    </source>
</evidence>
<comment type="function">
    <text evidence="5">May play the central regulatory role in sporulation. It may be an element of the effector pathway responsible for the activation of sporulation genes in response to nutritional stress. Spo0A may act in concert with spo0H (a sigma factor) to control the expression of some genes that are critical to the sporulation process.</text>
</comment>
<dbReference type="Pfam" id="PF12833">
    <property type="entry name" value="HTH_18"/>
    <property type="match status" value="1"/>
</dbReference>
<keyword evidence="10" id="KW-1185">Reference proteome</keyword>
<evidence type="ECO:0000256" key="3">
    <source>
        <dbReference type="ARBA" id="ARBA00023125"/>
    </source>
</evidence>
<protein>
    <recommendedName>
        <fullName evidence="1">Stage 0 sporulation protein A homolog</fullName>
    </recommendedName>
</protein>
<accession>A0A8J6PGB8</accession>
<sequence>MIKVLIVEDEAGIRDSLSQAFSWTEIGCELIGSVDSGLAALEFCIHTQPDIIISDIVMPGIDGLTFLKYIKEKYNHVKFIILTGHREFNYAKDAVNLGAEFFMLKPINYNELLSALTTLIDRIINESEKKREETQQVQVIRNLLLGRIYRKNNMIPKVRTMLDNIHEFRIAVIKFDNDIDNDPFKAQTLLTFCENANIVSDLIIKTDDFHLALFLPTHDEEDFSELYQHLSQIKNKISDFFQTTVSIGISSILYGDSSLHEAYLESLRALGKKFFSGNNSINVFLAEDNLNDKNKFTDYNYLSSISDRAKEILSLYKEEELVHQCKILFEQFIHACNQNVDFVKSSFLIMVSTLIRKILGEQNKRYIFFYEKHSNFQNIIRCELLDDLEELFIDIMIDLNNYVDSKNGSHQNLISKVQQYIQQHYSENITLNDIAKVVFLSPAYLSSLITSETGKSFVDMLNELRVSQAIELLKNPKSKISEIAYSVGFNEPQYFTLTFKKYTGHTPRNYRELYLQNN</sequence>